<reference evidence="1 2" key="1">
    <citation type="submission" date="2019-02" db="EMBL/GenBank/DDBJ databases">
        <title>Deep-cultivation of Planctomycetes and their phenomic and genomic characterization uncovers novel biology.</title>
        <authorList>
            <person name="Wiegand S."/>
            <person name="Jogler M."/>
            <person name="Boedeker C."/>
            <person name="Pinto D."/>
            <person name="Vollmers J."/>
            <person name="Rivas-Marin E."/>
            <person name="Kohn T."/>
            <person name="Peeters S.H."/>
            <person name="Heuer A."/>
            <person name="Rast P."/>
            <person name="Oberbeckmann S."/>
            <person name="Bunk B."/>
            <person name="Jeske O."/>
            <person name="Meyerdierks A."/>
            <person name="Storesund J.E."/>
            <person name="Kallscheuer N."/>
            <person name="Luecker S."/>
            <person name="Lage O.M."/>
            <person name="Pohl T."/>
            <person name="Merkel B.J."/>
            <person name="Hornburger P."/>
            <person name="Mueller R.-W."/>
            <person name="Bruemmer F."/>
            <person name="Labrenz M."/>
            <person name="Spormann A.M."/>
            <person name="Op den Camp H."/>
            <person name="Overmann J."/>
            <person name="Amann R."/>
            <person name="Jetten M.S.M."/>
            <person name="Mascher T."/>
            <person name="Medema M.H."/>
            <person name="Devos D.P."/>
            <person name="Kaster A.-K."/>
            <person name="Ovreas L."/>
            <person name="Rohde M."/>
            <person name="Galperin M.Y."/>
            <person name="Jogler C."/>
        </authorList>
    </citation>
    <scope>NUCLEOTIDE SEQUENCE [LARGE SCALE GENOMIC DNA]</scope>
    <source>
        <strain evidence="1 2">Poly30</strain>
    </source>
</reference>
<accession>A0A518EKQ0</accession>
<dbReference type="EMBL" id="CP036434">
    <property type="protein sequence ID" value="QDV04668.1"/>
    <property type="molecule type" value="Genomic_DNA"/>
</dbReference>
<gene>
    <name evidence="1" type="ORF">Poly30_01590</name>
</gene>
<organism evidence="1 2">
    <name type="scientific">Saltatorellus ferox</name>
    <dbReference type="NCBI Taxonomy" id="2528018"/>
    <lineage>
        <taxon>Bacteria</taxon>
        <taxon>Pseudomonadati</taxon>
        <taxon>Planctomycetota</taxon>
        <taxon>Planctomycetia</taxon>
        <taxon>Planctomycetia incertae sedis</taxon>
        <taxon>Saltatorellus</taxon>
    </lineage>
</organism>
<dbReference type="SUPFAM" id="SSF53335">
    <property type="entry name" value="S-adenosyl-L-methionine-dependent methyltransferases"/>
    <property type="match status" value="1"/>
</dbReference>
<evidence type="ECO:0000313" key="2">
    <source>
        <dbReference type="Proteomes" id="UP000320390"/>
    </source>
</evidence>
<dbReference type="RefSeq" id="WP_145194121.1">
    <property type="nucleotide sequence ID" value="NZ_CP036434.1"/>
</dbReference>
<proteinExistence type="predicted"/>
<dbReference type="InterPro" id="IPR029063">
    <property type="entry name" value="SAM-dependent_MTases_sf"/>
</dbReference>
<dbReference type="Proteomes" id="UP000320390">
    <property type="component" value="Chromosome"/>
</dbReference>
<dbReference type="AlphaFoldDB" id="A0A518EKQ0"/>
<protein>
    <submittedName>
        <fullName evidence="1">Uncharacterized protein</fullName>
    </submittedName>
</protein>
<name>A0A518EKQ0_9BACT</name>
<keyword evidence="2" id="KW-1185">Reference proteome</keyword>
<dbReference type="Gene3D" id="3.40.50.150">
    <property type="entry name" value="Vaccinia Virus protein VP39"/>
    <property type="match status" value="1"/>
</dbReference>
<evidence type="ECO:0000313" key="1">
    <source>
        <dbReference type="EMBL" id="QDV04668.1"/>
    </source>
</evidence>
<sequence>MKQDRRFDDLLLAGAEIWRDYCNEHAGVFHRVIPADHALAIEVLRDQRRSATTFLELGSATGVITIIADLLGFDAHGIEIEPTLVDTAERLAEEMNSSATFVEGSFVPLDYRDSVDLLGSDYMTPTEGADAYAEMGLEIADFDLVYAYPWPGEEDWLIEMVRRHGGARTRLMIYTVRDGYEIVAT</sequence>
<dbReference type="OrthoDB" id="283520at2"/>